<keyword evidence="6" id="KW-0539">Nucleus</keyword>
<keyword evidence="4" id="KW-0131">Cell cycle</keyword>
<accession>A0A6D2KS57</accession>
<dbReference type="EMBL" id="CACVBM020001607">
    <property type="protein sequence ID" value="CAA7055186.1"/>
    <property type="molecule type" value="Genomic_DNA"/>
</dbReference>
<dbReference type="Proteomes" id="UP000467841">
    <property type="component" value="Unassembled WGS sequence"/>
</dbReference>
<dbReference type="GO" id="GO:1990414">
    <property type="term" value="P:replication-born double-strand break repair via sister chromatid exchange"/>
    <property type="evidence" value="ECO:0007669"/>
    <property type="project" value="TreeGrafter"/>
</dbReference>
<feature type="domain" description="Rad21/Rec8-like protein C-terminal eukaryotic" evidence="9">
    <location>
        <begin position="736"/>
        <end position="787"/>
    </location>
</feature>
<dbReference type="Pfam" id="PF04824">
    <property type="entry name" value="Rad21_Rec8"/>
    <property type="match status" value="1"/>
</dbReference>
<evidence type="ECO:0000256" key="5">
    <source>
        <dbReference type="ARBA" id="ARBA00022829"/>
    </source>
</evidence>
<feature type="compositionally biased region" description="Basic and acidic residues" evidence="8">
    <location>
        <begin position="392"/>
        <end position="401"/>
    </location>
</feature>
<dbReference type="InterPro" id="IPR006910">
    <property type="entry name" value="Rad21_Rec8_N"/>
</dbReference>
<dbReference type="GO" id="GO:0007062">
    <property type="term" value="P:sister chromatid cohesion"/>
    <property type="evidence" value="ECO:0007669"/>
    <property type="project" value="InterPro"/>
</dbReference>
<comment type="subcellular location">
    <subcellularLocation>
        <location evidence="1">Nucleus</location>
    </subcellularLocation>
</comment>
<evidence type="ECO:0000256" key="7">
    <source>
        <dbReference type="ARBA" id="ARBA00064543"/>
    </source>
</evidence>
<evidence type="ECO:0000259" key="9">
    <source>
        <dbReference type="Pfam" id="PF04824"/>
    </source>
</evidence>
<evidence type="ECO:0000256" key="3">
    <source>
        <dbReference type="ARBA" id="ARBA00022618"/>
    </source>
</evidence>
<evidence type="ECO:0000313" key="11">
    <source>
        <dbReference type="EMBL" id="CAA7055186.1"/>
    </source>
</evidence>
<evidence type="ECO:0000256" key="2">
    <source>
        <dbReference type="ARBA" id="ARBA00009870"/>
    </source>
</evidence>
<dbReference type="SUPFAM" id="SSF46785">
    <property type="entry name" value="Winged helix' DNA-binding domain"/>
    <property type="match status" value="1"/>
</dbReference>
<keyword evidence="4" id="KW-0498">Mitosis</keyword>
<feature type="compositionally biased region" description="Basic and acidic residues" evidence="8">
    <location>
        <begin position="348"/>
        <end position="366"/>
    </location>
</feature>
<dbReference type="FunFam" id="1.10.10.580:FF:000002">
    <property type="entry name" value="Sister chromatid cohesion 1 protein 4"/>
    <property type="match status" value="1"/>
</dbReference>
<evidence type="ECO:0000256" key="6">
    <source>
        <dbReference type="ARBA" id="ARBA00023242"/>
    </source>
</evidence>
<name>A0A6D2KS57_9BRAS</name>
<comment type="similarity">
    <text evidence="2">Belongs to the rad21 family.</text>
</comment>
<sequence length="793" mass="89730">MFYSQCLVSRKGPLGAIWVAAYFFKKLKKAQVKDTHIPSSVDQILQKELDALTYRVLAYLLLGVVRIYSKKVDFLFADCNKALIGIKEFVAKEKDRETTTVQLTSSTECFSIALPESFELDAFDLGVLEDFHGGNVKPQEDITLKDGGQEAENMDQYYMERFDMDEDFMYTSNETFVADHNNSKDESLAHDMDIYTENLRDTTEEASVRVVEVEPLDSNEPSRDHQNASRHREDLETDDMVVELQKFEDIRRAQEEETDRETICTIVQRLVDLHEPSGDSLHRDNDRENTMPEKTTVESSREKMRHDQSLPSECNSPEAIHGAEEQPSGASRIDGEREIPEMIPLVEPEPRDLPEGVEKRRGHSDGEMTNSEMLHGSHKEPNETSEVNQVGLHRDTEKDFLSDMSSSEDGSKGFNAKETPVTGTPKTPSRLRISEGETSHQYSIIPTPAAKESARSSRKRKCLIDDEVIIPNKAMKKIIGDPSDLMKKRRKVPRTDYSEKRIKRLADPSKNIWNPLIPYGSSELQLLFSQPIKLTEPNITEAPKAARTTRRVKDSSMGTVRSHGVVAQEIMETPQAAALAELKITVPETVVETGSSSVAAGIDHQTETPVKPAEIAPETPARTSEHTEIAPETPVVSERVEIAPETPVRESSSKRYFEDPEPCDKETRHASCFTSFDEHPSEICKDGRDLDAILMNEEQVNAHETEDLQQEAWSARTRNVAKFLEKTFQEKREKGEEEKASLLQLCIGRTQKESARLFYETLVLKTKGYLEVKQDLPYSDVLLTRYTRQQAAC</sequence>
<dbReference type="CDD" id="cd21793">
    <property type="entry name" value="Rad21_Rec8_M_AtSYN1-like"/>
    <property type="match status" value="1"/>
</dbReference>
<dbReference type="InterPro" id="IPR036390">
    <property type="entry name" value="WH_DNA-bd_sf"/>
</dbReference>
<feature type="compositionally biased region" description="Basic and acidic residues" evidence="8">
    <location>
        <begin position="275"/>
        <end position="308"/>
    </location>
</feature>
<dbReference type="GO" id="GO:0005634">
    <property type="term" value="C:nucleus"/>
    <property type="evidence" value="ECO:0007669"/>
    <property type="project" value="UniProtKB-SubCell"/>
</dbReference>
<dbReference type="PANTHER" id="PTHR12585:SF73">
    <property type="entry name" value="SISTER CHROMATID COHESION 1 PROTEIN 2"/>
    <property type="match status" value="1"/>
</dbReference>
<protein>
    <recommendedName>
        <fullName evidence="13">Rad21/Rec8-like protein N-terminal domain-containing protein</fullName>
    </recommendedName>
</protein>
<keyword evidence="12" id="KW-1185">Reference proteome</keyword>
<organism evidence="11 12">
    <name type="scientific">Microthlaspi erraticum</name>
    <dbReference type="NCBI Taxonomy" id="1685480"/>
    <lineage>
        <taxon>Eukaryota</taxon>
        <taxon>Viridiplantae</taxon>
        <taxon>Streptophyta</taxon>
        <taxon>Embryophyta</taxon>
        <taxon>Tracheophyta</taxon>
        <taxon>Spermatophyta</taxon>
        <taxon>Magnoliopsida</taxon>
        <taxon>eudicotyledons</taxon>
        <taxon>Gunneridae</taxon>
        <taxon>Pentapetalae</taxon>
        <taxon>rosids</taxon>
        <taxon>malvids</taxon>
        <taxon>Brassicales</taxon>
        <taxon>Brassicaceae</taxon>
        <taxon>Coluteocarpeae</taxon>
        <taxon>Microthlaspi</taxon>
    </lineage>
</organism>
<dbReference type="InterPro" id="IPR039781">
    <property type="entry name" value="Rad21/Rec8-like"/>
</dbReference>
<dbReference type="Pfam" id="PF04825">
    <property type="entry name" value="Rad21_Rec8_N"/>
    <property type="match status" value="1"/>
</dbReference>
<evidence type="ECO:0000313" key="12">
    <source>
        <dbReference type="Proteomes" id="UP000467841"/>
    </source>
</evidence>
<evidence type="ECO:0000259" key="10">
    <source>
        <dbReference type="Pfam" id="PF04825"/>
    </source>
</evidence>
<dbReference type="GO" id="GO:0008278">
    <property type="term" value="C:cohesin complex"/>
    <property type="evidence" value="ECO:0007669"/>
    <property type="project" value="InterPro"/>
</dbReference>
<feature type="region of interest" description="Disordered" evidence="8">
    <location>
        <begin position="275"/>
        <end position="458"/>
    </location>
</feature>
<feature type="domain" description="Rad21/Rec8-like protein N-terminal" evidence="10">
    <location>
        <begin position="1"/>
        <end position="96"/>
    </location>
</feature>
<feature type="compositionally biased region" description="Basic and acidic residues" evidence="8">
    <location>
        <begin position="220"/>
        <end position="234"/>
    </location>
</feature>
<keyword evidence="3" id="KW-0132">Cell division</keyword>
<dbReference type="OrthoDB" id="10071381at2759"/>
<evidence type="ECO:0000256" key="8">
    <source>
        <dbReference type="SAM" id="MobiDB-lite"/>
    </source>
</evidence>
<dbReference type="PANTHER" id="PTHR12585">
    <property type="entry name" value="SCC1 / RAD21 FAMILY MEMBER"/>
    <property type="match status" value="1"/>
</dbReference>
<dbReference type="GO" id="GO:0007059">
    <property type="term" value="P:chromosome segregation"/>
    <property type="evidence" value="ECO:0007669"/>
    <property type="project" value="UniProtKB-KW"/>
</dbReference>
<evidence type="ECO:0000256" key="4">
    <source>
        <dbReference type="ARBA" id="ARBA00022776"/>
    </source>
</evidence>
<evidence type="ECO:0008006" key="13">
    <source>
        <dbReference type="Google" id="ProtNLM"/>
    </source>
</evidence>
<dbReference type="Gene3D" id="1.10.10.580">
    <property type="entry name" value="Structural maintenance of chromosome 1. Chain E"/>
    <property type="match status" value="1"/>
</dbReference>
<dbReference type="InterPro" id="IPR006909">
    <property type="entry name" value="Rad21/Rec8_C_eu"/>
</dbReference>
<dbReference type="InterPro" id="IPR023093">
    <property type="entry name" value="ScpA-like_C"/>
</dbReference>
<dbReference type="AlphaFoldDB" id="A0A6D2KS57"/>
<keyword evidence="5" id="KW-0159">Chromosome partition</keyword>
<comment type="caution">
    <text evidence="11">The sequence shown here is derived from an EMBL/GenBank/DDBJ whole genome shotgun (WGS) entry which is preliminary data.</text>
</comment>
<feature type="region of interest" description="Disordered" evidence="8">
    <location>
        <begin position="643"/>
        <end position="664"/>
    </location>
</feature>
<evidence type="ECO:0000256" key="1">
    <source>
        <dbReference type="ARBA" id="ARBA00004123"/>
    </source>
</evidence>
<comment type="subunit">
    <text evidence="7">Component of the cohesin complex.</text>
</comment>
<dbReference type="GO" id="GO:0003682">
    <property type="term" value="F:chromatin binding"/>
    <property type="evidence" value="ECO:0007669"/>
    <property type="project" value="TreeGrafter"/>
</dbReference>
<feature type="region of interest" description="Disordered" evidence="8">
    <location>
        <begin position="213"/>
        <end position="239"/>
    </location>
</feature>
<dbReference type="GO" id="GO:0051301">
    <property type="term" value="P:cell division"/>
    <property type="evidence" value="ECO:0007669"/>
    <property type="project" value="UniProtKB-KW"/>
</dbReference>
<reference evidence="11" key="1">
    <citation type="submission" date="2020-01" db="EMBL/GenBank/DDBJ databases">
        <authorList>
            <person name="Mishra B."/>
        </authorList>
    </citation>
    <scope>NUCLEOTIDE SEQUENCE [LARGE SCALE GENOMIC DNA]</scope>
</reference>
<proteinExistence type="inferred from homology"/>
<gene>
    <name evidence="11" type="ORF">MERR_LOCUS42422</name>
</gene>